<dbReference type="AlphaFoldDB" id="A0A8J3A9J5"/>
<sequence>MKSASAILKKGTVFLRAFAQTTTTGLWIGHGRVYATPIGEP</sequence>
<comment type="caution">
    <text evidence="1">The sequence shown here is derived from an EMBL/GenBank/DDBJ whole genome shotgun (WGS) entry which is preliminary data.</text>
</comment>
<dbReference type="EMBL" id="BMGZ01000003">
    <property type="protein sequence ID" value="GGI00322.1"/>
    <property type="molecule type" value="Genomic_DNA"/>
</dbReference>
<proteinExistence type="predicted"/>
<evidence type="ECO:0000313" key="2">
    <source>
        <dbReference type="Proteomes" id="UP000621856"/>
    </source>
</evidence>
<dbReference type="Proteomes" id="UP000621856">
    <property type="component" value="Unassembled WGS sequence"/>
</dbReference>
<evidence type="ECO:0000313" key="1">
    <source>
        <dbReference type="EMBL" id="GGI00322.1"/>
    </source>
</evidence>
<reference evidence="1" key="1">
    <citation type="journal article" date="2014" name="Int. J. Syst. Evol. Microbiol.">
        <title>Complete genome sequence of Corynebacterium casei LMG S-19264T (=DSM 44701T), isolated from a smear-ripened cheese.</title>
        <authorList>
            <consortium name="US DOE Joint Genome Institute (JGI-PGF)"/>
            <person name="Walter F."/>
            <person name="Albersmeier A."/>
            <person name="Kalinowski J."/>
            <person name="Ruckert C."/>
        </authorList>
    </citation>
    <scope>NUCLEOTIDE SEQUENCE</scope>
    <source>
        <strain evidence="1">CGMCC 1.14984</strain>
    </source>
</reference>
<dbReference type="RefSeq" id="WP_268235288.1">
    <property type="nucleotide sequence ID" value="NZ_BMGZ01000003.1"/>
</dbReference>
<name>A0A8J3A9J5_9PROT</name>
<accession>A0A8J3A9J5</accession>
<organism evidence="1 2">
    <name type="scientific">Aquisalinus luteolus</name>
    <dbReference type="NCBI Taxonomy" id="1566827"/>
    <lineage>
        <taxon>Bacteria</taxon>
        <taxon>Pseudomonadati</taxon>
        <taxon>Pseudomonadota</taxon>
        <taxon>Alphaproteobacteria</taxon>
        <taxon>Parvularculales</taxon>
        <taxon>Parvularculaceae</taxon>
        <taxon>Aquisalinus</taxon>
    </lineage>
</organism>
<gene>
    <name evidence="1" type="ORF">GCM10011355_28340</name>
</gene>
<protein>
    <submittedName>
        <fullName evidence="1">Uncharacterized protein</fullName>
    </submittedName>
</protein>
<reference evidence="1" key="2">
    <citation type="submission" date="2020-09" db="EMBL/GenBank/DDBJ databases">
        <authorList>
            <person name="Sun Q."/>
            <person name="Zhou Y."/>
        </authorList>
    </citation>
    <scope>NUCLEOTIDE SEQUENCE</scope>
    <source>
        <strain evidence="1">CGMCC 1.14984</strain>
    </source>
</reference>